<name>A0ABW6A4B0_9BACT</name>
<dbReference type="RefSeq" id="WP_386095290.1">
    <property type="nucleotide sequence ID" value="NZ_JBHUOZ010000001.1"/>
</dbReference>
<reference evidence="3" key="1">
    <citation type="journal article" date="2019" name="Int. J. Syst. Evol. Microbiol.">
        <title>The Global Catalogue of Microorganisms (GCM) 10K type strain sequencing project: providing services to taxonomists for standard genome sequencing and annotation.</title>
        <authorList>
            <consortium name="The Broad Institute Genomics Platform"/>
            <consortium name="The Broad Institute Genome Sequencing Center for Infectious Disease"/>
            <person name="Wu L."/>
            <person name="Ma J."/>
        </authorList>
    </citation>
    <scope>NUCLEOTIDE SEQUENCE [LARGE SCALE GENOMIC DNA]</scope>
    <source>
        <strain evidence="3">KCTC 23299</strain>
    </source>
</reference>
<gene>
    <name evidence="2" type="ORF">ACFS6H_03560</name>
</gene>
<keyword evidence="1" id="KW-1133">Transmembrane helix</keyword>
<evidence type="ECO:0000313" key="2">
    <source>
        <dbReference type="EMBL" id="MFD2918773.1"/>
    </source>
</evidence>
<keyword evidence="1" id="KW-0472">Membrane</keyword>
<keyword evidence="3" id="KW-1185">Reference proteome</keyword>
<dbReference type="Proteomes" id="UP001597511">
    <property type="component" value="Unassembled WGS sequence"/>
</dbReference>
<evidence type="ECO:0000313" key="3">
    <source>
        <dbReference type="Proteomes" id="UP001597511"/>
    </source>
</evidence>
<dbReference type="EMBL" id="JBHUOZ010000001">
    <property type="protein sequence ID" value="MFD2918773.1"/>
    <property type="molecule type" value="Genomic_DNA"/>
</dbReference>
<comment type="caution">
    <text evidence="2">The sequence shown here is derived from an EMBL/GenBank/DDBJ whole genome shotgun (WGS) entry which is preliminary data.</text>
</comment>
<evidence type="ECO:0000256" key="1">
    <source>
        <dbReference type="SAM" id="Phobius"/>
    </source>
</evidence>
<feature type="transmembrane region" description="Helical" evidence="1">
    <location>
        <begin position="12"/>
        <end position="33"/>
    </location>
</feature>
<protein>
    <submittedName>
        <fullName evidence="2">Uncharacterized protein</fullName>
    </submittedName>
</protein>
<sequence length="78" mass="8726">MNEDSDIAVLGFFVKILKCVSAALLWMMGMILLGLRFQLAYPSAFGLWATILFYVVALVSLFFTARYITRTIRGGKIA</sequence>
<organism evidence="2 3">
    <name type="scientific">Terrimonas rubra</name>
    <dbReference type="NCBI Taxonomy" id="1035890"/>
    <lineage>
        <taxon>Bacteria</taxon>
        <taxon>Pseudomonadati</taxon>
        <taxon>Bacteroidota</taxon>
        <taxon>Chitinophagia</taxon>
        <taxon>Chitinophagales</taxon>
        <taxon>Chitinophagaceae</taxon>
        <taxon>Terrimonas</taxon>
    </lineage>
</organism>
<keyword evidence="1" id="KW-0812">Transmembrane</keyword>
<feature type="transmembrane region" description="Helical" evidence="1">
    <location>
        <begin position="45"/>
        <end position="68"/>
    </location>
</feature>
<proteinExistence type="predicted"/>
<accession>A0ABW6A4B0</accession>